<sequence>IILQDLPKTFQDAAKITRGVGVAHLWVDSLCIIQDSQEDWDKEASKMGVIYEQATLTIVASNARNAHEGCSTVFNPLISKSCRLAGNENRTIWVGGKSVPPLNTIPHVYSRAWVQQERLLSHRKIFFENASIRWHCKAGTADQDNPLGVTNQRKGDGDTISGAEIFGANAHSYKDIVKPQECSIGLESLMQQEDREFDALMQLDSSTALEGKTLWQFHSTWNYLVTSYSRCELTRAEDRLIAFSGLVSKIQRQTGLTYLAGLWKETLLLDLCWERVDFKLTRRPSTYCAPSWSWASLNCKISAKHRIYHFVAYMASFEIASMKNKFIEGRASEFIAEGSSITLTGKLRQMTIDLSNALQSDLPRHGLYLHYNGEDVGILTPDSISDVQGPSKIYLMPLIRSWDSTEFWNSKKSCLDYHVCKESIIGIALSCVDPSGEDTVFGRIGYFQSLYFAGPNLDTLRSCFDLPDQRVKII</sequence>
<gene>
    <name evidence="2" type="ORF">ABVK25_012495</name>
</gene>
<reference evidence="2 3" key="1">
    <citation type="submission" date="2024-09" db="EMBL/GenBank/DDBJ databases">
        <title>Rethinking Asexuality: The Enigmatic Case of Functional Sexual Genes in Lepraria (Stereocaulaceae).</title>
        <authorList>
            <person name="Doellman M."/>
            <person name="Sun Y."/>
            <person name="Barcenas-Pena A."/>
            <person name="Lumbsch H.T."/>
            <person name="Grewe F."/>
        </authorList>
    </citation>
    <scope>NUCLEOTIDE SEQUENCE [LARGE SCALE GENOMIC DNA]</scope>
    <source>
        <strain evidence="2 3">Grewe 0041</strain>
    </source>
</reference>
<name>A0ABR4AE63_9LECA</name>
<dbReference type="EMBL" id="JBHFEH010000221">
    <property type="protein sequence ID" value="KAL2044075.1"/>
    <property type="molecule type" value="Genomic_DNA"/>
</dbReference>
<protein>
    <recommendedName>
        <fullName evidence="1">Heterokaryon incompatibility domain-containing protein</fullName>
    </recommendedName>
</protein>
<evidence type="ECO:0000313" key="2">
    <source>
        <dbReference type="EMBL" id="KAL2044075.1"/>
    </source>
</evidence>
<feature type="domain" description="Heterokaryon incompatibility" evidence="1">
    <location>
        <begin position="5"/>
        <end position="117"/>
    </location>
</feature>
<feature type="non-terminal residue" evidence="2">
    <location>
        <position position="1"/>
    </location>
</feature>
<proteinExistence type="predicted"/>
<evidence type="ECO:0000313" key="3">
    <source>
        <dbReference type="Proteomes" id="UP001590951"/>
    </source>
</evidence>
<dbReference type="PANTHER" id="PTHR33112:SF8">
    <property type="entry name" value="HETEROKARYON INCOMPATIBILITY DOMAIN-CONTAINING PROTEIN"/>
    <property type="match status" value="1"/>
</dbReference>
<evidence type="ECO:0000259" key="1">
    <source>
        <dbReference type="Pfam" id="PF06985"/>
    </source>
</evidence>
<comment type="caution">
    <text evidence="2">The sequence shown here is derived from an EMBL/GenBank/DDBJ whole genome shotgun (WGS) entry which is preliminary data.</text>
</comment>
<dbReference type="PANTHER" id="PTHR33112">
    <property type="entry name" value="DOMAIN PROTEIN, PUTATIVE-RELATED"/>
    <property type="match status" value="1"/>
</dbReference>
<dbReference type="Pfam" id="PF06985">
    <property type="entry name" value="HET"/>
    <property type="match status" value="1"/>
</dbReference>
<keyword evidence="3" id="KW-1185">Reference proteome</keyword>
<organism evidence="2 3">
    <name type="scientific">Lepraria finkii</name>
    <dbReference type="NCBI Taxonomy" id="1340010"/>
    <lineage>
        <taxon>Eukaryota</taxon>
        <taxon>Fungi</taxon>
        <taxon>Dikarya</taxon>
        <taxon>Ascomycota</taxon>
        <taxon>Pezizomycotina</taxon>
        <taxon>Lecanoromycetes</taxon>
        <taxon>OSLEUM clade</taxon>
        <taxon>Lecanoromycetidae</taxon>
        <taxon>Lecanorales</taxon>
        <taxon>Lecanorineae</taxon>
        <taxon>Stereocaulaceae</taxon>
        <taxon>Lepraria</taxon>
    </lineage>
</organism>
<accession>A0ABR4AE63</accession>
<dbReference type="Proteomes" id="UP001590951">
    <property type="component" value="Unassembled WGS sequence"/>
</dbReference>
<dbReference type="InterPro" id="IPR010730">
    <property type="entry name" value="HET"/>
</dbReference>